<dbReference type="Proteomes" id="UP001301769">
    <property type="component" value="Unassembled WGS sequence"/>
</dbReference>
<dbReference type="PANTHER" id="PTHR10039">
    <property type="entry name" value="AMELOGENIN"/>
    <property type="match status" value="1"/>
</dbReference>
<comment type="caution">
    <text evidence="3">The sequence shown here is derived from an EMBL/GenBank/DDBJ whole genome shotgun (WGS) entry which is preliminary data.</text>
</comment>
<gene>
    <name evidence="3" type="ORF">QBC37DRAFT_423640</name>
</gene>
<sequence>MADPFGIIGVVGVATQVIQTTVQFGLDWKDAPSEARTFIDELQAFKTVLSETNMNIIVNPDFEDAFRGRRSTLLSQLGPTAQSTDTQRMVSDCHAEMRVLLDNLKKRSRGHRVGWERLKGAFLSTKTREAVGNLHRQCQPLNQLLAIDSAALIASTHREVKEGQRQQQQIHRVQYHVLDHIRHRIDSQDASVERKTILEWLTPIDYTSQQIDFIKRRQSGTGQWLLDSRDFQEWLKGGQKTLFCPGIPEAGKTILTAVVIEYLINRYHNDPTVGIAYIYCNFRQTDKQTLDDLLASLLRQLAESLPPLPQPVTDLYERHKTKRTRPSTAELSKALQGINAFSRAFVLVDALDECQTSNECRL</sequence>
<dbReference type="PANTHER" id="PTHR10039:SF15">
    <property type="entry name" value="NACHT DOMAIN-CONTAINING PROTEIN"/>
    <property type="match status" value="1"/>
</dbReference>
<dbReference type="EMBL" id="MU858115">
    <property type="protein sequence ID" value="KAK4213049.1"/>
    <property type="molecule type" value="Genomic_DNA"/>
</dbReference>
<dbReference type="AlphaFoldDB" id="A0AAN6Y5K0"/>
<dbReference type="Gene3D" id="3.40.50.300">
    <property type="entry name" value="P-loop containing nucleotide triphosphate hydrolases"/>
    <property type="match status" value="1"/>
</dbReference>
<evidence type="ECO:0000313" key="3">
    <source>
        <dbReference type="EMBL" id="KAK4213049.1"/>
    </source>
</evidence>
<name>A0AAN6Y5K0_9PEZI</name>
<reference evidence="3" key="1">
    <citation type="journal article" date="2023" name="Mol. Phylogenet. Evol.">
        <title>Genome-scale phylogeny and comparative genomics of the fungal order Sordariales.</title>
        <authorList>
            <person name="Hensen N."/>
            <person name="Bonometti L."/>
            <person name="Westerberg I."/>
            <person name="Brannstrom I.O."/>
            <person name="Guillou S."/>
            <person name="Cros-Aarteil S."/>
            <person name="Calhoun S."/>
            <person name="Haridas S."/>
            <person name="Kuo A."/>
            <person name="Mondo S."/>
            <person name="Pangilinan J."/>
            <person name="Riley R."/>
            <person name="LaButti K."/>
            <person name="Andreopoulos B."/>
            <person name="Lipzen A."/>
            <person name="Chen C."/>
            <person name="Yan M."/>
            <person name="Daum C."/>
            <person name="Ng V."/>
            <person name="Clum A."/>
            <person name="Steindorff A."/>
            <person name="Ohm R.A."/>
            <person name="Martin F."/>
            <person name="Silar P."/>
            <person name="Natvig D.O."/>
            <person name="Lalanne C."/>
            <person name="Gautier V."/>
            <person name="Ament-Velasquez S.L."/>
            <person name="Kruys A."/>
            <person name="Hutchinson M.I."/>
            <person name="Powell A.J."/>
            <person name="Barry K."/>
            <person name="Miller A.N."/>
            <person name="Grigoriev I.V."/>
            <person name="Debuchy R."/>
            <person name="Gladieux P."/>
            <person name="Hiltunen Thoren M."/>
            <person name="Johannesson H."/>
        </authorList>
    </citation>
    <scope>NUCLEOTIDE SEQUENCE</scope>
    <source>
        <strain evidence="3">PSN293</strain>
    </source>
</reference>
<proteinExistence type="predicted"/>
<organism evidence="3 4">
    <name type="scientific">Rhypophila decipiens</name>
    <dbReference type="NCBI Taxonomy" id="261697"/>
    <lineage>
        <taxon>Eukaryota</taxon>
        <taxon>Fungi</taxon>
        <taxon>Dikarya</taxon>
        <taxon>Ascomycota</taxon>
        <taxon>Pezizomycotina</taxon>
        <taxon>Sordariomycetes</taxon>
        <taxon>Sordariomycetidae</taxon>
        <taxon>Sordariales</taxon>
        <taxon>Naviculisporaceae</taxon>
        <taxon>Rhypophila</taxon>
    </lineage>
</organism>
<keyword evidence="4" id="KW-1185">Reference proteome</keyword>
<evidence type="ECO:0000313" key="4">
    <source>
        <dbReference type="Proteomes" id="UP001301769"/>
    </source>
</evidence>
<reference evidence="3" key="2">
    <citation type="submission" date="2023-05" db="EMBL/GenBank/DDBJ databases">
        <authorList>
            <consortium name="Lawrence Berkeley National Laboratory"/>
            <person name="Steindorff A."/>
            <person name="Hensen N."/>
            <person name="Bonometti L."/>
            <person name="Westerberg I."/>
            <person name="Brannstrom I.O."/>
            <person name="Guillou S."/>
            <person name="Cros-Aarteil S."/>
            <person name="Calhoun S."/>
            <person name="Haridas S."/>
            <person name="Kuo A."/>
            <person name="Mondo S."/>
            <person name="Pangilinan J."/>
            <person name="Riley R."/>
            <person name="Labutti K."/>
            <person name="Andreopoulos B."/>
            <person name="Lipzen A."/>
            <person name="Chen C."/>
            <person name="Yanf M."/>
            <person name="Daum C."/>
            <person name="Ng V."/>
            <person name="Clum A."/>
            <person name="Ohm R."/>
            <person name="Martin F."/>
            <person name="Silar P."/>
            <person name="Natvig D."/>
            <person name="Lalanne C."/>
            <person name="Gautier V."/>
            <person name="Ament-Velasquez S.L."/>
            <person name="Kruys A."/>
            <person name="Hutchinson M.I."/>
            <person name="Powell A.J."/>
            <person name="Barry K."/>
            <person name="Miller A.N."/>
            <person name="Grigoriev I.V."/>
            <person name="Debuchy R."/>
            <person name="Gladieux P."/>
            <person name="Thoren M.H."/>
            <person name="Johannesson H."/>
        </authorList>
    </citation>
    <scope>NUCLEOTIDE SEQUENCE</scope>
    <source>
        <strain evidence="3">PSN293</strain>
    </source>
</reference>
<accession>A0AAN6Y5K0</accession>
<dbReference type="InterPro" id="IPR056884">
    <property type="entry name" value="NPHP3-like_N"/>
</dbReference>
<dbReference type="InterPro" id="IPR027417">
    <property type="entry name" value="P-loop_NTPase"/>
</dbReference>
<evidence type="ECO:0000259" key="2">
    <source>
        <dbReference type="Pfam" id="PF24883"/>
    </source>
</evidence>
<keyword evidence="1" id="KW-0677">Repeat</keyword>
<evidence type="ECO:0000256" key="1">
    <source>
        <dbReference type="ARBA" id="ARBA00022737"/>
    </source>
</evidence>
<protein>
    <recommendedName>
        <fullName evidence="2">Nephrocystin 3-like N-terminal domain-containing protein</fullName>
    </recommendedName>
</protein>
<feature type="domain" description="Nephrocystin 3-like N-terminal" evidence="2">
    <location>
        <begin position="220"/>
        <end position="359"/>
    </location>
</feature>
<dbReference type="Pfam" id="PF24883">
    <property type="entry name" value="NPHP3_N"/>
    <property type="match status" value="1"/>
</dbReference>